<dbReference type="Proteomes" id="UP000657931">
    <property type="component" value="Unassembled WGS sequence"/>
</dbReference>
<organism evidence="1 2">
    <name type="scientific">Cytobacillus stercorigallinarum</name>
    <dbReference type="NCBI Taxonomy" id="2762240"/>
    <lineage>
        <taxon>Bacteria</taxon>
        <taxon>Bacillati</taxon>
        <taxon>Bacillota</taxon>
        <taxon>Bacilli</taxon>
        <taxon>Bacillales</taxon>
        <taxon>Bacillaceae</taxon>
        <taxon>Cytobacillus</taxon>
    </lineage>
</organism>
<dbReference type="InterPro" id="IPR016181">
    <property type="entry name" value="Acyl_CoA_acyltransferase"/>
</dbReference>
<evidence type="ECO:0000313" key="2">
    <source>
        <dbReference type="Proteomes" id="UP000657931"/>
    </source>
</evidence>
<dbReference type="SUPFAM" id="SSF55729">
    <property type="entry name" value="Acyl-CoA N-acyltransferases (Nat)"/>
    <property type="match status" value="1"/>
</dbReference>
<name>A0ABR8QSV5_9BACI</name>
<proteinExistence type="predicted"/>
<comment type="caution">
    <text evidence="1">The sequence shown here is derived from an EMBL/GenBank/DDBJ whole genome shotgun (WGS) entry which is preliminary data.</text>
</comment>
<accession>A0ABR8QSV5</accession>
<protein>
    <recommendedName>
        <fullName evidence="3">N-acetyltransferase domain-containing protein</fullName>
    </recommendedName>
</protein>
<dbReference type="RefSeq" id="WP_191816044.1">
    <property type="nucleotide sequence ID" value="NZ_JACSQT010000009.1"/>
</dbReference>
<dbReference type="EMBL" id="JACSQT010000009">
    <property type="protein sequence ID" value="MBD7938627.1"/>
    <property type="molecule type" value="Genomic_DNA"/>
</dbReference>
<keyword evidence="2" id="KW-1185">Reference proteome</keyword>
<evidence type="ECO:0000313" key="1">
    <source>
        <dbReference type="EMBL" id="MBD7938627.1"/>
    </source>
</evidence>
<reference evidence="1 2" key="1">
    <citation type="submission" date="2020-08" db="EMBL/GenBank/DDBJ databases">
        <title>A Genomic Blueprint of the Chicken Gut Microbiome.</title>
        <authorList>
            <person name="Gilroy R."/>
            <person name="Ravi A."/>
            <person name="Getino M."/>
            <person name="Pursley I."/>
            <person name="Horton D.L."/>
            <person name="Alikhan N.-F."/>
            <person name="Baker D."/>
            <person name="Gharbi K."/>
            <person name="Hall N."/>
            <person name="Watson M."/>
            <person name="Adriaenssens E.M."/>
            <person name="Foster-Nyarko E."/>
            <person name="Jarju S."/>
            <person name="Secka A."/>
            <person name="Antonio M."/>
            <person name="Oren A."/>
            <person name="Chaudhuri R."/>
            <person name="La Ragione R.M."/>
            <person name="Hildebrand F."/>
            <person name="Pallen M.J."/>
        </authorList>
    </citation>
    <scope>NUCLEOTIDE SEQUENCE [LARGE SCALE GENOMIC DNA]</scope>
    <source>
        <strain evidence="1 2">Sa5YUA1</strain>
    </source>
</reference>
<gene>
    <name evidence="1" type="ORF">H9655_16455</name>
</gene>
<dbReference type="Gene3D" id="3.40.630.30">
    <property type="match status" value="1"/>
</dbReference>
<sequence>MVKDNIWGLFQKVFYVYRERLYTINFGEENSVSPKIDISFKRITNENYKLVENLRDGQYVKEFKRMLDIGDFGVFACVNDIPVGYGWAKLENSRDYFYIIQNCYLCRFFVSSEYRGLSIYPCLIKNIMCSINKKYRVKKFYIAVEHKNTSSIYGINKIGFKFLQENFFIRSCKITFNKFQLRK</sequence>
<evidence type="ECO:0008006" key="3">
    <source>
        <dbReference type="Google" id="ProtNLM"/>
    </source>
</evidence>